<reference evidence="2" key="1">
    <citation type="journal article" date="2023" name="Mol. Phylogenet. Evol.">
        <title>Genome-scale phylogeny and comparative genomics of the fungal order Sordariales.</title>
        <authorList>
            <person name="Hensen N."/>
            <person name="Bonometti L."/>
            <person name="Westerberg I."/>
            <person name="Brannstrom I.O."/>
            <person name="Guillou S."/>
            <person name="Cros-Aarteil S."/>
            <person name="Calhoun S."/>
            <person name="Haridas S."/>
            <person name="Kuo A."/>
            <person name="Mondo S."/>
            <person name="Pangilinan J."/>
            <person name="Riley R."/>
            <person name="LaButti K."/>
            <person name="Andreopoulos B."/>
            <person name="Lipzen A."/>
            <person name="Chen C."/>
            <person name="Yan M."/>
            <person name="Daum C."/>
            <person name="Ng V."/>
            <person name="Clum A."/>
            <person name="Steindorff A."/>
            <person name="Ohm R.A."/>
            <person name="Martin F."/>
            <person name="Silar P."/>
            <person name="Natvig D.O."/>
            <person name="Lalanne C."/>
            <person name="Gautier V."/>
            <person name="Ament-Velasquez S.L."/>
            <person name="Kruys A."/>
            <person name="Hutchinson M.I."/>
            <person name="Powell A.J."/>
            <person name="Barry K."/>
            <person name="Miller A.N."/>
            <person name="Grigoriev I.V."/>
            <person name="Debuchy R."/>
            <person name="Gladieux P."/>
            <person name="Hiltunen Thoren M."/>
            <person name="Johannesson H."/>
        </authorList>
    </citation>
    <scope>NUCLEOTIDE SEQUENCE</scope>
    <source>
        <strain evidence="2">CBS 315.58</strain>
    </source>
</reference>
<reference evidence="2" key="2">
    <citation type="submission" date="2023-05" db="EMBL/GenBank/DDBJ databases">
        <authorList>
            <consortium name="Lawrence Berkeley National Laboratory"/>
            <person name="Steindorff A."/>
            <person name="Hensen N."/>
            <person name="Bonometti L."/>
            <person name="Westerberg I."/>
            <person name="Brannstrom I.O."/>
            <person name="Guillou S."/>
            <person name="Cros-Aarteil S."/>
            <person name="Calhoun S."/>
            <person name="Haridas S."/>
            <person name="Kuo A."/>
            <person name="Mondo S."/>
            <person name="Pangilinan J."/>
            <person name="Riley R."/>
            <person name="Labutti K."/>
            <person name="Andreopoulos B."/>
            <person name="Lipzen A."/>
            <person name="Chen C."/>
            <person name="Yanf M."/>
            <person name="Daum C."/>
            <person name="Ng V."/>
            <person name="Clum A."/>
            <person name="Ohm R."/>
            <person name="Martin F."/>
            <person name="Silar P."/>
            <person name="Natvig D."/>
            <person name="Lalanne C."/>
            <person name="Gautier V."/>
            <person name="Ament-Velasquez S.L."/>
            <person name="Kruys A."/>
            <person name="Hutchinson M.I."/>
            <person name="Powell A.J."/>
            <person name="Barry K."/>
            <person name="Miller A.N."/>
            <person name="Grigoriev I.V."/>
            <person name="Debuchy R."/>
            <person name="Gladieux P."/>
            <person name="Thoren M.H."/>
            <person name="Johannesson H."/>
        </authorList>
    </citation>
    <scope>NUCLEOTIDE SEQUENCE</scope>
    <source>
        <strain evidence="2">CBS 315.58</strain>
    </source>
</reference>
<sequence length="95" mass="11188">MSLVALLRGFCWHCWAWMDAVLHPLFYMRSLCWEDVFACTSTLEFANFKRPHVNEMHARCGKMPHDIKIYTFYIAIGCLSRGEWTGSQTFYCLLL</sequence>
<evidence type="ECO:0000256" key="1">
    <source>
        <dbReference type="SAM" id="SignalP"/>
    </source>
</evidence>
<proteinExistence type="predicted"/>
<dbReference type="Proteomes" id="UP001303160">
    <property type="component" value="Unassembled WGS sequence"/>
</dbReference>
<feature type="signal peptide" evidence="1">
    <location>
        <begin position="1"/>
        <end position="16"/>
    </location>
</feature>
<evidence type="ECO:0000313" key="2">
    <source>
        <dbReference type="EMBL" id="KAK4204963.1"/>
    </source>
</evidence>
<evidence type="ECO:0000313" key="3">
    <source>
        <dbReference type="Proteomes" id="UP001303160"/>
    </source>
</evidence>
<comment type="caution">
    <text evidence="2">The sequence shown here is derived from an EMBL/GenBank/DDBJ whole genome shotgun (WGS) entry which is preliminary data.</text>
</comment>
<feature type="chain" id="PRO_5042911614" description="Secreted protein" evidence="1">
    <location>
        <begin position="17"/>
        <end position="95"/>
    </location>
</feature>
<evidence type="ECO:0008006" key="4">
    <source>
        <dbReference type="Google" id="ProtNLM"/>
    </source>
</evidence>
<protein>
    <recommendedName>
        <fullName evidence="4">Secreted protein</fullName>
    </recommendedName>
</protein>
<gene>
    <name evidence="2" type="ORF">QBC40DRAFT_272077</name>
</gene>
<feature type="non-terminal residue" evidence="2">
    <location>
        <position position="95"/>
    </location>
</feature>
<keyword evidence="1" id="KW-0732">Signal</keyword>
<organism evidence="2 3">
    <name type="scientific">Triangularia verruculosa</name>
    <dbReference type="NCBI Taxonomy" id="2587418"/>
    <lineage>
        <taxon>Eukaryota</taxon>
        <taxon>Fungi</taxon>
        <taxon>Dikarya</taxon>
        <taxon>Ascomycota</taxon>
        <taxon>Pezizomycotina</taxon>
        <taxon>Sordariomycetes</taxon>
        <taxon>Sordariomycetidae</taxon>
        <taxon>Sordariales</taxon>
        <taxon>Podosporaceae</taxon>
        <taxon>Triangularia</taxon>
    </lineage>
</organism>
<accession>A0AAN6XQA2</accession>
<name>A0AAN6XQA2_9PEZI</name>
<dbReference type="EMBL" id="MU863879">
    <property type="protein sequence ID" value="KAK4204963.1"/>
    <property type="molecule type" value="Genomic_DNA"/>
</dbReference>
<dbReference type="AlphaFoldDB" id="A0AAN6XQA2"/>
<keyword evidence="3" id="KW-1185">Reference proteome</keyword>